<dbReference type="EMBL" id="KB535131">
    <property type="protein sequence ID" value="EMP33702.1"/>
    <property type="molecule type" value="Genomic_DNA"/>
</dbReference>
<dbReference type="PANTHER" id="PTHR19139">
    <property type="entry name" value="AQUAPORIN TRANSPORTER"/>
    <property type="match status" value="1"/>
</dbReference>
<dbReference type="Gene3D" id="1.20.1080.10">
    <property type="entry name" value="Glycerol uptake facilitator protein"/>
    <property type="match status" value="1"/>
</dbReference>
<dbReference type="InterPro" id="IPR034294">
    <property type="entry name" value="Aquaporin_transptr"/>
</dbReference>
<evidence type="ECO:0000256" key="8">
    <source>
        <dbReference type="RuleBase" id="RU000477"/>
    </source>
</evidence>
<keyword evidence="12" id="KW-1185">Reference proteome</keyword>
<dbReference type="Pfam" id="PF00230">
    <property type="entry name" value="MIP"/>
    <property type="match status" value="1"/>
</dbReference>
<name>M7BZZ7_CHEMY</name>
<feature type="region of interest" description="Disordered" evidence="9">
    <location>
        <begin position="299"/>
        <end position="320"/>
    </location>
</feature>
<dbReference type="CDD" id="cd00333">
    <property type="entry name" value="MIP"/>
    <property type="match status" value="1"/>
</dbReference>
<dbReference type="InterPro" id="IPR023271">
    <property type="entry name" value="Aquaporin-like"/>
</dbReference>
<dbReference type="InterPro" id="IPR000425">
    <property type="entry name" value="MIP"/>
</dbReference>
<dbReference type="PRINTS" id="PR00783">
    <property type="entry name" value="MINTRINSICP"/>
</dbReference>
<keyword evidence="5 8" id="KW-0812">Transmembrane</keyword>
<comment type="subcellular location">
    <subcellularLocation>
        <location evidence="1">Cell membrane</location>
        <topology evidence="1">Multi-pass membrane protein</topology>
    </subcellularLocation>
</comment>
<gene>
    <name evidence="11" type="ORF">UY3_08995</name>
</gene>
<evidence type="ECO:0000256" key="2">
    <source>
        <dbReference type="ARBA" id="ARBA00006175"/>
    </source>
</evidence>
<sequence>MELPRVACRAWDVCLLKALLAEFMGTGIFLFTGLASITPWTQPAVDSGNLGITAQSQSSGAGSEPSGTVYSAPPAAAATLSLGDVGTQAPCSLASPNPLHVSLAFGSSVAVMSYCALPLSGGHLNPAVTVSMLVAVKVRPAWAMCYILAQLLGGITASALLYGLTPEHALGEMGVNKLAPGVTLLQALSIEVIISFQLVLCILATSGSKRDPSKGRHLVIGLSVMLGHLVAIGYTGCSMNPARSLGPALITFEFANHWVFWLGPLGGGLAAAILNELVLAPTGSGFRQWLTMLQEGPKAERNLQSKAESTTQEMGLSETP</sequence>
<dbReference type="STRING" id="8469.M7BZZ7"/>
<dbReference type="InterPro" id="IPR022357">
    <property type="entry name" value="MIP_CS"/>
</dbReference>
<evidence type="ECO:0000313" key="11">
    <source>
        <dbReference type="EMBL" id="EMP33702.1"/>
    </source>
</evidence>
<dbReference type="NCBIfam" id="TIGR00861">
    <property type="entry name" value="MIP"/>
    <property type="match status" value="1"/>
</dbReference>
<feature type="transmembrane region" description="Helical" evidence="10">
    <location>
        <begin position="258"/>
        <end position="279"/>
    </location>
</feature>
<dbReference type="OrthoDB" id="3222at2759"/>
<organism evidence="11 12">
    <name type="scientific">Chelonia mydas</name>
    <name type="common">Green sea-turtle</name>
    <name type="synonym">Chelonia agassizi</name>
    <dbReference type="NCBI Taxonomy" id="8469"/>
    <lineage>
        <taxon>Eukaryota</taxon>
        <taxon>Metazoa</taxon>
        <taxon>Chordata</taxon>
        <taxon>Craniata</taxon>
        <taxon>Vertebrata</taxon>
        <taxon>Euteleostomi</taxon>
        <taxon>Archelosauria</taxon>
        <taxon>Testudinata</taxon>
        <taxon>Testudines</taxon>
        <taxon>Cryptodira</taxon>
        <taxon>Durocryptodira</taxon>
        <taxon>Americhelydia</taxon>
        <taxon>Chelonioidea</taxon>
        <taxon>Cheloniidae</taxon>
        <taxon>Chelonia</taxon>
    </lineage>
</organism>
<keyword evidence="7 10" id="KW-0472">Membrane</keyword>
<reference evidence="12" key="1">
    <citation type="journal article" date="2013" name="Nat. Genet.">
        <title>The draft genomes of soft-shell turtle and green sea turtle yield insights into the development and evolution of the turtle-specific body plan.</title>
        <authorList>
            <person name="Wang Z."/>
            <person name="Pascual-Anaya J."/>
            <person name="Zadissa A."/>
            <person name="Li W."/>
            <person name="Niimura Y."/>
            <person name="Huang Z."/>
            <person name="Li C."/>
            <person name="White S."/>
            <person name="Xiong Z."/>
            <person name="Fang D."/>
            <person name="Wang B."/>
            <person name="Ming Y."/>
            <person name="Chen Y."/>
            <person name="Zheng Y."/>
            <person name="Kuraku S."/>
            <person name="Pignatelli M."/>
            <person name="Herrero J."/>
            <person name="Beal K."/>
            <person name="Nozawa M."/>
            <person name="Li Q."/>
            <person name="Wang J."/>
            <person name="Zhang H."/>
            <person name="Yu L."/>
            <person name="Shigenobu S."/>
            <person name="Wang J."/>
            <person name="Liu J."/>
            <person name="Flicek P."/>
            <person name="Searle S."/>
            <person name="Wang J."/>
            <person name="Kuratani S."/>
            <person name="Yin Y."/>
            <person name="Aken B."/>
            <person name="Zhang G."/>
            <person name="Irie N."/>
        </authorList>
    </citation>
    <scope>NUCLEOTIDE SEQUENCE [LARGE SCALE GENOMIC DNA]</scope>
</reference>
<dbReference type="KEGG" id="cmy:102933045"/>
<keyword evidence="4" id="KW-1003">Cell membrane</keyword>
<dbReference type="SUPFAM" id="SSF81338">
    <property type="entry name" value="Aquaporin-like"/>
    <property type="match status" value="1"/>
</dbReference>
<comment type="similarity">
    <text evidence="2 8">Belongs to the MIP/aquaporin (TC 1.A.8) family.</text>
</comment>
<dbReference type="GO" id="GO:0015250">
    <property type="term" value="F:water channel activity"/>
    <property type="evidence" value="ECO:0007669"/>
    <property type="project" value="TreeGrafter"/>
</dbReference>
<accession>M7BZZ7</accession>
<feature type="transmembrane region" description="Helical" evidence="10">
    <location>
        <begin position="217"/>
        <end position="236"/>
    </location>
</feature>
<evidence type="ECO:0000256" key="9">
    <source>
        <dbReference type="SAM" id="MobiDB-lite"/>
    </source>
</evidence>
<evidence type="ECO:0000256" key="6">
    <source>
        <dbReference type="ARBA" id="ARBA00022989"/>
    </source>
</evidence>
<evidence type="ECO:0000256" key="10">
    <source>
        <dbReference type="SAM" id="Phobius"/>
    </source>
</evidence>
<evidence type="ECO:0000256" key="3">
    <source>
        <dbReference type="ARBA" id="ARBA00022448"/>
    </source>
</evidence>
<proteinExistence type="inferred from homology"/>
<dbReference type="Proteomes" id="UP000031443">
    <property type="component" value="Unassembled WGS sequence"/>
</dbReference>
<dbReference type="eggNOG" id="KOG0223">
    <property type="taxonomic scope" value="Eukaryota"/>
</dbReference>
<keyword evidence="6 10" id="KW-1133">Transmembrane helix</keyword>
<evidence type="ECO:0000256" key="7">
    <source>
        <dbReference type="ARBA" id="ARBA00023136"/>
    </source>
</evidence>
<evidence type="ECO:0000256" key="4">
    <source>
        <dbReference type="ARBA" id="ARBA00022475"/>
    </source>
</evidence>
<evidence type="ECO:0000256" key="5">
    <source>
        <dbReference type="ARBA" id="ARBA00022692"/>
    </source>
</evidence>
<dbReference type="PANTHER" id="PTHR19139:SF199">
    <property type="entry name" value="MIP17260P"/>
    <property type="match status" value="1"/>
</dbReference>
<keyword evidence="3 8" id="KW-0813">Transport</keyword>
<evidence type="ECO:0000313" key="12">
    <source>
        <dbReference type="Proteomes" id="UP000031443"/>
    </source>
</evidence>
<feature type="transmembrane region" description="Helical" evidence="10">
    <location>
        <begin position="141"/>
        <end position="164"/>
    </location>
</feature>
<evidence type="ECO:0000256" key="1">
    <source>
        <dbReference type="ARBA" id="ARBA00004651"/>
    </source>
</evidence>
<dbReference type="GO" id="GO:0005886">
    <property type="term" value="C:plasma membrane"/>
    <property type="evidence" value="ECO:0007669"/>
    <property type="project" value="UniProtKB-SubCell"/>
</dbReference>
<feature type="transmembrane region" description="Helical" evidence="10">
    <location>
        <begin position="184"/>
        <end position="205"/>
    </location>
</feature>
<dbReference type="PROSITE" id="PS00221">
    <property type="entry name" value="MIP"/>
    <property type="match status" value="1"/>
</dbReference>
<protein>
    <submittedName>
        <fullName evidence="11">Aquaporin FA-CHIP</fullName>
    </submittedName>
</protein>
<feature type="compositionally biased region" description="Polar residues" evidence="9">
    <location>
        <begin position="304"/>
        <end position="320"/>
    </location>
</feature>
<dbReference type="AlphaFoldDB" id="M7BZZ7"/>